<accession>A0A493SZT6</accession>
<keyword evidence="6" id="KW-1185">Reference proteome</keyword>
<evidence type="ECO:0000256" key="1">
    <source>
        <dbReference type="ARBA" id="ARBA00022741"/>
    </source>
</evidence>
<protein>
    <recommendedName>
        <fullName evidence="7">Caseinolytic mitochondrial matrix peptidase chaperone subunit B</fullName>
    </recommendedName>
</protein>
<feature type="compositionally biased region" description="Basic residues" evidence="4">
    <location>
        <begin position="1"/>
        <end position="11"/>
    </location>
</feature>
<evidence type="ECO:0000313" key="5">
    <source>
        <dbReference type="Ensembl" id="ENSAPLP00000019159.1"/>
    </source>
</evidence>
<dbReference type="GO" id="GO:0016887">
    <property type="term" value="F:ATP hydrolysis activity"/>
    <property type="evidence" value="ECO:0007669"/>
    <property type="project" value="TreeGrafter"/>
</dbReference>
<dbReference type="GO" id="GO:0005524">
    <property type="term" value="F:ATP binding"/>
    <property type="evidence" value="ECO:0007669"/>
    <property type="project" value="UniProtKB-KW"/>
</dbReference>
<dbReference type="InterPro" id="IPR050130">
    <property type="entry name" value="ClpA_ClpB"/>
</dbReference>
<reference evidence="5" key="2">
    <citation type="submission" date="2025-08" db="UniProtKB">
        <authorList>
            <consortium name="Ensembl"/>
        </authorList>
    </citation>
    <scope>IDENTIFICATION</scope>
</reference>
<feature type="repeat" description="ANK" evidence="3">
    <location>
        <begin position="204"/>
        <end position="228"/>
    </location>
</feature>
<evidence type="ECO:0008006" key="7">
    <source>
        <dbReference type="Google" id="ProtNLM"/>
    </source>
</evidence>
<dbReference type="GeneTree" id="ENSGT00390000012961"/>
<dbReference type="PROSITE" id="PS50297">
    <property type="entry name" value="ANK_REP_REGION"/>
    <property type="match status" value="2"/>
</dbReference>
<reference evidence="5" key="3">
    <citation type="submission" date="2025-09" db="UniProtKB">
        <authorList>
            <consortium name="Ensembl"/>
        </authorList>
    </citation>
    <scope>IDENTIFICATION</scope>
</reference>
<dbReference type="SUPFAM" id="SSF52540">
    <property type="entry name" value="P-loop containing nucleoside triphosphate hydrolases"/>
    <property type="match status" value="1"/>
</dbReference>
<name>A0A493SZT6_ANAPP</name>
<dbReference type="Pfam" id="PF13857">
    <property type="entry name" value="Ank_5"/>
    <property type="match status" value="1"/>
</dbReference>
<dbReference type="InterPro" id="IPR027417">
    <property type="entry name" value="P-loop_NTPase"/>
</dbReference>
<dbReference type="Gene3D" id="3.40.50.300">
    <property type="entry name" value="P-loop containing nucleotide triphosphate hydrolases"/>
    <property type="match status" value="1"/>
</dbReference>
<dbReference type="Pfam" id="PF00023">
    <property type="entry name" value="Ank"/>
    <property type="match status" value="1"/>
</dbReference>
<feature type="repeat" description="ANK" evidence="3">
    <location>
        <begin position="117"/>
        <end position="149"/>
    </location>
</feature>
<keyword evidence="1" id="KW-0547">Nucleotide-binding</keyword>
<dbReference type="STRING" id="8840.ENSAPLP00000019159"/>
<dbReference type="SUPFAM" id="SSF48403">
    <property type="entry name" value="Ankyrin repeat"/>
    <property type="match status" value="1"/>
</dbReference>
<organism evidence="5 6">
    <name type="scientific">Anas platyrhynchos platyrhynchos</name>
    <name type="common">Northern mallard</name>
    <dbReference type="NCBI Taxonomy" id="8840"/>
    <lineage>
        <taxon>Eukaryota</taxon>
        <taxon>Metazoa</taxon>
        <taxon>Chordata</taxon>
        <taxon>Craniata</taxon>
        <taxon>Vertebrata</taxon>
        <taxon>Euteleostomi</taxon>
        <taxon>Archelosauria</taxon>
        <taxon>Archosauria</taxon>
        <taxon>Dinosauria</taxon>
        <taxon>Saurischia</taxon>
        <taxon>Theropoda</taxon>
        <taxon>Coelurosauria</taxon>
        <taxon>Aves</taxon>
        <taxon>Neognathae</taxon>
        <taxon>Galloanserae</taxon>
        <taxon>Anseriformes</taxon>
        <taxon>Anatidae</taxon>
        <taxon>Anatinae</taxon>
        <taxon>Anas</taxon>
    </lineage>
</organism>
<dbReference type="AlphaFoldDB" id="A0A493SZT6"/>
<keyword evidence="2" id="KW-0067">ATP-binding</keyword>
<dbReference type="InterPro" id="IPR036770">
    <property type="entry name" value="Ankyrin_rpt-contain_sf"/>
</dbReference>
<dbReference type="GO" id="GO:0005739">
    <property type="term" value="C:mitochondrion"/>
    <property type="evidence" value="ECO:0007669"/>
    <property type="project" value="TreeGrafter"/>
</dbReference>
<evidence type="ECO:0000313" key="6">
    <source>
        <dbReference type="Proteomes" id="UP000016666"/>
    </source>
</evidence>
<dbReference type="GO" id="GO:0034605">
    <property type="term" value="P:cellular response to heat"/>
    <property type="evidence" value="ECO:0007669"/>
    <property type="project" value="TreeGrafter"/>
</dbReference>
<dbReference type="PROSITE" id="PS50088">
    <property type="entry name" value="ANK_REPEAT"/>
    <property type="match status" value="2"/>
</dbReference>
<feature type="region of interest" description="Disordered" evidence="4">
    <location>
        <begin position="232"/>
        <end position="275"/>
    </location>
</feature>
<dbReference type="PANTHER" id="PTHR11638">
    <property type="entry name" value="ATP-DEPENDENT CLP PROTEASE"/>
    <property type="match status" value="1"/>
</dbReference>
<proteinExistence type="predicted"/>
<dbReference type="Gene3D" id="1.25.40.20">
    <property type="entry name" value="Ankyrin repeat-containing domain"/>
    <property type="match status" value="1"/>
</dbReference>
<dbReference type="PANTHER" id="PTHR11638:SF93">
    <property type="entry name" value="MITOCHONDRIAL DISAGGREGASE"/>
    <property type="match status" value="1"/>
</dbReference>
<evidence type="ECO:0000256" key="4">
    <source>
        <dbReference type="SAM" id="MobiDB-lite"/>
    </source>
</evidence>
<dbReference type="Ensembl" id="ENSAPLT00000028790.1">
    <property type="protein sequence ID" value="ENSAPLP00000019159.1"/>
    <property type="gene ID" value="ENSAPLG00000024675.1"/>
</dbReference>
<feature type="region of interest" description="Disordered" evidence="4">
    <location>
        <begin position="1"/>
        <end position="34"/>
    </location>
</feature>
<evidence type="ECO:0000256" key="2">
    <source>
        <dbReference type="ARBA" id="ARBA00022840"/>
    </source>
</evidence>
<dbReference type="Proteomes" id="UP000016666">
    <property type="component" value="Unassembled WGS sequence"/>
</dbReference>
<evidence type="ECO:0000256" key="3">
    <source>
        <dbReference type="PROSITE-ProRule" id="PRU00023"/>
    </source>
</evidence>
<dbReference type="SMART" id="SM00248">
    <property type="entry name" value="ANK"/>
    <property type="match status" value="2"/>
</dbReference>
<dbReference type="InterPro" id="IPR002110">
    <property type="entry name" value="Ankyrin_rpt"/>
</dbReference>
<keyword evidence="3" id="KW-0040">ANK repeat</keyword>
<feature type="compositionally biased region" description="Polar residues" evidence="4">
    <location>
        <begin position="263"/>
        <end position="272"/>
    </location>
</feature>
<sequence>MEKGQRGRRAWSRALLRGAQGQEQRPRAQPGAREVSSGPQAALLCWAGAQRGAGGSSAGAPAAAGTWGERLRGALLGQGASGMCSLCLCTSFLTLSLSSLLPRLLLEGTDVNARHRLGWTALMVAAINRNSSMVKILLAANADPNLGDEFNSVYETAKEKGLHSLEGVFSNSPSLCLSPPSSPAVLVTREDEFNNRLNVRASFRGCTALHYAVLADDYLTVKLLLDGGELQGARPRQDAHPSVFRSQPEKQGEARRAERKQNEPGQPQGNSQRVREILGRTAIRRKENGWYDEEHPLVFLFLGSSGIGKTELAKQTAKYIHKDVKKVTPPRFVVCHSESSVLGHAWCWDTLGLLGCSTLRAGCFDEPRPGAVGSVPGYFPLPSEEVLIFAVDLSGRCLPAVLGSHEVNTSVLSHLPASGEAFQM</sequence>
<reference evidence="6" key="1">
    <citation type="submission" date="2017-10" db="EMBL/GenBank/DDBJ databases">
        <title>A new Pekin duck reference genome.</title>
        <authorList>
            <person name="Hou Z.-C."/>
            <person name="Zhou Z.-K."/>
            <person name="Zhu F."/>
            <person name="Hou S.-S."/>
        </authorList>
    </citation>
    <scope>NUCLEOTIDE SEQUENCE [LARGE SCALE GENOMIC DNA]</scope>
</reference>
<feature type="compositionally biased region" description="Basic and acidic residues" evidence="4">
    <location>
        <begin position="247"/>
        <end position="262"/>
    </location>
</feature>